<evidence type="ECO:0008006" key="4">
    <source>
        <dbReference type="Google" id="ProtNLM"/>
    </source>
</evidence>
<gene>
    <name evidence="2" type="ORF">OS493_027159</name>
</gene>
<sequence length="132" mass="14709">MAMKVSSNICWRSVLTSIATDHYGNTPVKLAAEKGNISVVKLLMEKGADITIADKVGGHFSSVEFHQALEIWTGIPPYSKDLDFEFPQEILTGIPPDSRDLDWTSEICNEIPQDSRDLGYNSPRLWRSGLDI</sequence>
<reference evidence="2" key="1">
    <citation type="submission" date="2023-01" db="EMBL/GenBank/DDBJ databases">
        <title>Genome assembly of the deep-sea coral Lophelia pertusa.</title>
        <authorList>
            <person name="Herrera S."/>
            <person name="Cordes E."/>
        </authorList>
    </citation>
    <scope>NUCLEOTIDE SEQUENCE</scope>
    <source>
        <strain evidence="2">USNM1676648</strain>
        <tissue evidence="2">Polyp</tissue>
    </source>
</reference>
<dbReference type="InterPro" id="IPR002110">
    <property type="entry name" value="Ankyrin_rpt"/>
</dbReference>
<keyword evidence="1" id="KW-0040">ANK repeat</keyword>
<dbReference type="EMBL" id="MU825420">
    <property type="protein sequence ID" value="KAJ7390123.1"/>
    <property type="molecule type" value="Genomic_DNA"/>
</dbReference>
<evidence type="ECO:0000313" key="2">
    <source>
        <dbReference type="EMBL" id="KAJ7390123.1"/>
    </source>
</evidence>
<dbReference type="SMART" id="SM00248">
    <property type="entry name" value="ANK"/>
    <property type="match status" value="1"/>
</dbReference>
<dbReference type="OrthoDB" id="21416at2759"/>
<dbReference type="PROSITE" id="PS50088">
    <property type="entry name" value="ANK_REPEAT"/>
    <property type="match status" value="1"/>
</dbReference>
<dbReference type="AlphaFoldDB" id="A0A9W9ZYC7"/>
<comment type="caution">
    <text evidence="2">The sequence shown here is derived from an EMBL/GenBank/DDBJ whole genome shotgun (WGS) entry which is preliminary data.</text>
</comment>
<dbReference type="SUPFAM" id="SSF48403">
    <property type="entry name" value="Ankyrin repeat"/>
    <property type="match status" value="1"/>
</dbReference>
<dbReference type="PROSITE" id="PS50297">
    <property type="entry name" value="ANK_REP_REGION"/>
    <property type="match status" value="1"/>
</dbReference>
<dbReference type="Gene3D" id="1.25.40.20">
    <property type="entry name" value="Ankyrin repeat-containing domain"/>
    <property type="match status" value="1"/>
</dbReference>
<protein>
    <recommendedName>
        <fullName evidence="4">Ankyrin repeat protein</fullName>
    </recommendedName>
</protein>
<dbReference type="Proteomes" id="UP001163046">
    <property type="component" value="Unassembled WGS sequence"/>
</dbReference>
<name>A0A9W9ZYC7_9CNID</name>
<proteinExistence type="predicted"/>
<organism evidence="2 3">
    <name type="scientific">Desmophyllum pertusum</name>
    <dbReference type="NCBI Taxonomy" id="174260"/>
    <lineage>
        <taxon>Eukaryota</taxon>
        <taxon>Metazoa</taxon>
        <taxon>Cnidaria</taxon>
        <taxon>Anthozoa</taxon>
        <taxon>Hexacorallia</taxon>
        <taxon>Scleractinia</taxon>
        <taxon>Caryophylliina</taxon>
        <taxon>Caryophylliidae</taxon>
        <taxon>Desmophyllum</taxon>
    </lineage>
</organism>
<dbReference type="InterPro" id="IPR036770">
    <property type="entry name" value="Ankyrin_rpt-contain_sf"/>
</dbReference>
<evidence type="ECO:0000313" key="3">
    <source>
        <dbReference type="Proteomes" id="UP001163046"/>
    </source>
</evidence>
<evidence type="ECO:0000256" key="1">
    <source>
        <dbReference type="PROSITE-ProRule" id="PRU00023"/>
    </source>
</evidence>
<dbReference type="Pfam" id="PF00023">
    <property type="entry name" value="Ank"/>
    <property type="match status" value="1"/>
</dbReference>
<accession>A0A9W9ZYC7</accession>
<feature type="repeat" description="ANK" evidence="1">
    <location>
        <begin position="23"/>
        <end position="55"/>
    </location>
</feature>
<keyword evidence="3" id="KW-1185">Reference proteome</keyword>